<dbReference type="GO" id="GO:0005576">
    <property type="term" value="C:extracellular region"/>
    <property type="evidence" value="ECO:0007669"/>
    <property type="project" value="UniProtKB-SubCell"/>
</dbReference>
<dbReference type="PANTHER" id="PTHR30033">
    <property type="entry name" value="FLAGELLAR HOOK-ASSOCIATED PROTEIN 1"/>
    <property type="match status" value="1"/>
</dbReference>
<dbReference type="PANTHER" id="PTHR30033:SF2">
    <property type="entry name" value="FLAGELLAR HOOK PROTEIN"/>
    <property type="match status" value="1"/>
</dbReference>
<keyword evidence="12" id="KW-0969">Cilium</keyword>
<feature type="domain" description="Flagellar hook-associated protein FlgK helical" evidence="11">
    <location>
        <begin position="96"/>
        <end position="319"/>
    </location>
</feature>
<dbReference type="GO" id="GO:0005198">
    <property type="term" value="F:structural molecule activity"/>
    <property type="evidence" value="ECO:0007669"/>
    <property type="project" value="UniProtKB-UniRule"/>
</dbReference>
<dbReference type="InterPro" id="IPR010930">
    <property type="entry name" value="Flg_bb/hook_C_dom"/>
</dbReference>
<keyword evidence="8" id="KW-0175">Coiled coil</keyword>
<evidence type="ECO:0000313" key="13">
    <source>
        <dbReference type="Proteomes" id="UP000315750"/>
    </source>
</evidence>
<dbReference type="Pfam" id="PF06429">
    <property type="entry name" value="Flg_bbr_C"/>
    <property type="match status" value="1"/>
</dbReference>
<dbReference type="GO" id="GO:0009424">
    <property type="term" value="C:bacterial-type flagellum hook"/>
    <property type="evidence" value="ECO:0007669"/>
    <property type="project" value="UniProtKB-UniRule"/>
</dbReference>
<feature type="domain" description="Flagellar basal-body/hook protein C-terminal" evidence="10">
    <location>
        <begin position="529"/>
        <end position="567"/>
    </location>
</feature>
<evidence type="ECO:0000256" key="2">
    <source>
        <dbReference type="ARBA" id="ARBA00004613"/>
    </source>
</evidence>
<keyword evidence="13" id="KW-1185">Reference proteome</keyword>
<evidence type="ECO:0000256" key="8">
    <source>
        <dbReference type="SAM" id="Coils"/>
    </source>
</evidence>
<evidence type="ECO:0000256" key="3">
    <source>
        <dbReference type="ARBA" id="ARBA00009677"/>
    </source>
</evidence>
<dbReference type="GO" id="GO:0044780">
    <property type="term" value="P:bacterial-type flagellum assembly"/>
    <property type="evidence" value="ECO:0007669"/>
    <property type="project" value="InterPro"/>
</dbReference>
<evidence type="ECO:0000256" key="6">
    <source>
        <dbReference type="ARBA" id="ARBA00023143"/>
    </source>
</evidence>
<feature type="coiled-coil region" evidence="8">
    <location>
        <begin position="158"/>
        <end position="192"/>
    </location>
</feature>
<dbReference type="InterPro" id="IPR019776">
    <property type="entry name" value="Flagellar_basal_body_rod_CS"/>
</dbReference>
<dbReference type="AlphaFoldDB" id="A0A518ARU0"/>
<keyword evidence="12" id="KW-0966">Cell projection</keyword>
<keyword evidence="12" id="KW-0282">Flagellum</keyword>
<dbReference type="SUPFAM" id="SSF64518">
    <property type="entry name" value="Phase 1 flagellin"/>
    <property type="match status" value="1"/>
</dbReference>
<evidence type="ECO:0000259" key="9">
    <source>
        <dbReference type="Pfam" id="PF00460"/>
    </source>
</evidence>
<evidence type="ECO:0000259" key="11">
    <source>
        <dbReference type="Pfam" id="PF22638"/>
    </source>
</evidence>
<dbReference type="EMBL" id="CP036278">
    <property type="protein sequence ID" value="QDU57441.1"/>
    <property type="molecule type" value="Genomic_DNA"/>
</dbReference>
<dbReference type="Proteomes" id="UP000315750">
    <property type="component" value="Chromosome"/>
</dbReference>
<dbReference type="InterPro" id="IPR001444">
    <property type="entry name" value="Flag_bb_rod_N"/>
</dbReference>
<protein>
    <recommendedName>
        <fullName evidence="4 7">Flagellar hook-associated protein 1</fullName>
        <shortName evidence="7">HAP1</shortName>
    </recommendedName>
</protein>
<reference evidence="12 13" key="1">
    <citation type="submission" date="2019-02" db="EMBL/GenBank/DDBJ databases">
        <title>Deep-cultivation of Planctomycetes and their phenomic and genomic characterization uncovers novel biology.</title>
        <authorList>
            <person name="Wiegand S."/>
            <person name="Jogler M."/>
            <person name="Boedeker C."/>
            <person name="Pinto D."/>
            <person name="Vollmers J."/>
            <person name="Rivas-Marin E."/>
            <person name="Kohn T."/>
            <person name="Peeters S.H."/>
            <person name="Heuer A."/>
            <person name="Rast P."/>
            <person name="Oberbeckmann S."/>
            <person name="Bunk B."/>
            <person name="Jeske O."/>
            <person name="Meyerdierks A."/>
            <person name="Storesund J.E."/>
            <person name="Kallscheuer N."/>
            <person name="Luecker S."/>
            <person name="Lage O.M."/>
            <person name="Pohl T."/>
            <person name="Merkel B.J."/>
            <person name="Hornburger P."/>
            <person name="Mueller R.-W."/>
            <person name="Bruemmer F."/>
            <person name="Labrenz M."/>
            <person name="Spormann A.M."/>
            <person name="Op den Camp H."/>
            <person name="Overmann J."/>
            <person name="Amann R."/>
            <person name="Jetten M.S.M."/>
            <person name="Mascher T."/>
            <person name="Medema M.H."/>
            <person name="Devos D.P."/>
            <person name="Kaster A.-K."/>
            <person name="Ovreas L."/>
            <person name="Rohde M."/>
            <person name="Galperin M.Y."/>
            <person name="Jogler C."/>
        </authorList>
    </citation>
    <scope>NUCLEOTIDE SEQUENCE [LARGE SCALE GENOMIC DNA]</scope>
    <source>
        <strain evidence="12 13">Pan181</strain>
    </source>
</reference>
<name>A0A518ARU0_9BACT</name>
<dbReference type="PROSITE" id="PS00588">
    <property type="entry name" value="FLAGELLA_BB_ROD"/>
    <property type="match status" value="1"/>
</dbReference>
<organism evidence="12 13">
    <name type="scientific">Aeoliella mucimassa</name>
    <dbReference type="NCBI Taxonomy" id="2527972"/>
    <lineage>
        <taxon>Bacteria</taxon>
        <taxon>Pseudomonadati</taxon>
        <taxon>Planctomycetota</taxon>
        <taxon>Planctomycetia</taxon>
        <taxon>Pirellulales</taxon>
        <taxon>Lacipirellulaceae</taxon>
        <taxon>Aeoliella</taxon>
    </lineage>
</organism>
<evidence type="ECO:0000256" key="7">
    <source>
        <dbReference type="RuleBase" id="RU362065"/>
    </source>
</evidence>
<dbReference type="RefSeq" id="WP_145248621.1">
    <property type="nucleotide sequence ID" value="NZ_CP036278.1"/>
</dbReference>
<dbReference type="PRINTS" id="PR01005">
    <property type="entry name" value="FLGHOOKAP1"/>
</dbReference>
<feature type="domain" description="Flagellar basal body rod protein N-terminal" evidence="9">
    <location>
        <begin position="7"/>
        <end position="36"/>
    </location>
</feature>
<evidence type="ECO:0000256" key="4">
    <source>
        <dbReference type="ARBA" id="ARBA00016244"/>
    </source>
</evidence>
<comment type="similarity">
    <text evidence="3 7">Belongs to the flagella basal body rod proteins family.</text>
</comment>
<accession>A0A518ARU0</accession>
<keyword evidence="5 7" id="KW-0964">Secreted</keyword>
<keyword evidence="6 7" id="KW-0975">Bacterial flagellum</keyword>
<gene>
    <name evidence="7 12" type="primary">flgK</name>
    <name evidence="12" type="ORF">Pan181_36570</name>
</gene>
<dbReference type="Pfam" id="PF00460">
    <property type="entry name" value="Flg_bb_rod"/>
    <property type="match status" value="1"/>
</dbReference>
<dbReference type="InterPro" id="IPR053927">
    <property type="entry name" value="FlgK_helical"/>
</dbReference>
<proteinExistence type="inferred from homology"/>
<evidence type="ECO:0000256" key="5">
    <source>
        <dbReference type="ARBA" id="ARBA00022525"/>
    </source>
</evidence>
<dbReference type="InterPro" id="IPR002371">
    <property type="entry name" value="FlgK"/>
</dbReference>
<evidence type="ECO:0000259" key="10">
    <source>
        <dbReference type="Pfam" id="PF06429"/>
    </source>
</evidence>
<dbReference type="NCBIfam" id="TIGR02492">
    <property type="entry name" value="flgK_ends"/>
    <property type="match status" value="1"/>
</dbReference>
<evidence type="ECO:0000256" key="1">
    <source>
        <dbReference type="ARBA" id="ARBA00004365"/>
    </source>
</evidence>
<comment type="subcellular location">
    <subcellularLocation>
        <location evidence="1 7">Bacterial flagellum</location>
    </subcellularLocation>
    <subcellularLocation>
        <location evidence="2 7">Secreted</location>
    </subcellularLocation>
</comment>
<evidence type="ECO:0000313" key="12">
    <source>
        <dbReference type="EMBL" id="QDU57441.1"/>
    </source>
</evidence>
<dbReference type="OrthoDB" id="9802553at2"/>
<sequence length="567" mass="59747">MSLFSSLQLASNTLQAMQVGLQVVGNNIANANTPGYIREEVVYAPAPVQKQGDLVLGLGVMVEGIVQKVDKYLQEQLRNSSSDRVSAEIQEGTYGDLEQIIGELSDTDLSSSFSDFFGSIQSVLDVPGDLSLRNLAVLSGQKLASDFNGFASRAEALHEQLDVRVNQISGEVNALSEEIRKLNLEIVNIEGGGLSGSDAGGLRTQRDNAVAKLAELINIRVSEQPTGSLTVSVGGEYLVTDGVRREVFADDSNDGGRNASIIRFADTNAALEVTAGELNGLYMSRDQIVTGVLNDLDDLAANLAFEFNKLYSQGQGLEGFDSVTSKDQVISTTAPLDEAGLNFTPVNGAFEILVQNTNTGNVETHSIRVDLNGLDEDTSLEDLAAEISAVSGVTATVAANGGLTIAADAANTTFSFANDTSGVLAALGINTFFTGNSAATLGVNRDLNGIENSAKFAASLGGVKEDASNAERLVEFFTQPLDSLSGASLSDKYSQLANSIAQGSAAAKSVAEGYRTFEATLEGEFQALSAVNIDEEAVNMIALQRAYQASARYIQTISELLDTLVNL</sequence>
<dbReference type="KEGG" id="amuc:Pan181_36570"/>
<dbReference type="Pfam" id="PF22638">
    <property type="entry name" value="FlgK_D1"/>
    <property type="match status" value="1"/>
</dbReference>